<keyword evidence="2" id="KW-1185">Reference proteome</keyword>
<comment type="caution">
    <text evidence="1">The sequence shown here is derived from an EMBL/GenBank/DDBJ whole genome shotgun (WGS) entry which is preliminary data.</text>
</comment>
<sequence>MISHSNLEENMGKLIFLGCLLLTLITVNAFTQRPYVQMTPPAKKVVTAKATATNQQLATKLTKEFNQYHANAVKTTVATEVYDEQSKTNRAGVALPHQEVAVLVTDKKARQIVKEAQKAVEGYTATPEQRRLILGIQAKVSKAAKKLKGVDTISFGYQKSKQHQEIIASSTRQQDLIEPISLETD</sequence>
<organism evidence="1 2">
    <name type="scientific">Lactiplantibacillus fabifermentans DSM 21115</name>
    <dbReference type="NCBI Taxonomy" id="1413187"/>
    <lineage>
        <taxon>Bacteria</taxon>
        <taxon>Bacillati</taxon>
        <taxon>Bacillota</taxon>
        <taxon>Bacilli</taxon>
        <taxon>Lactobacillales</taxon>
        <taxon>Lactobacillaceae</taxon>
        <taxon>Lactiplantibacillus</taxon>
    </lineage>
</organism>
<dbReference type="Proteomes" id="UP000050920">
    <property type="component" value="Unassembled WGS sequence"/>
</dbReference>
<evidence type="ECO:0000313" key="2">
    <source>
        <dbReference type="Proteomes" id="UP000050920"/>
    </source>
</evidence>
<gene>
    <name evidence="1" type="ORF">DY78_GL001112</name>
</gene>
<evidence type="ECO:0000313" key="1">
    <source>
        <dbReference type="EMBL" id="KRO25920.1"/>
    </source>
</evidence>
<name>A0A0R2NNE3_9LACO</name>
<reference evidence="1 2" key="1">
    <citation type="journal article" date="2015" name="Genome Announc.">
        <title>Expanding the biotechnology potential of lactobacilli through comparative genomics of 213 strains and associated genera.</title>
        <authorList>
            <person name="Sun Z."/>
            <person name="Harris H.M."/>
            <person name="McCann A."/>
            <person name="Guo C."/>
            <person name="Argimon S."/>
            <person name="Zhang W."/>
            <person name="Yang X."/>
            <person name="Jeffery I.B."/>
            <person name="Cooney J.C."/>
            <person name="Kagawa T.F."/>
            <person name="Liu W."/>
            <person name="Song Y."/>
            <person name="Salvetti E."/>
            <person name="Wrobel A."/>
            <person name="Rasinkangas P."/>
            <person name="Parkhill J."/>
            <person name="Rea M.C."/>
            <person name="O'Sullivan O."/>
            <person name="Ritari J."/>
            <person name="Douillard F.P."/>
            <person name="Paul Ross R."/>
            <person name="Yang R."/>
            <person name="Briner A.E."/>
            <person name="Felis G.E."/>
            <person name="de Vos W.M."/>
            <person name="Barrangou R."/>
            <person name="Klaenhammer T.R."/>
            <person name="Caufield P.W."/>
            <person name="Cui Y."/>
            <person name="Zhang H."/>
            <person name="O'Toole P.W."/>
        </authorList>
    </citation>
    <scope>NUCLEOTIDE SEQUENCE [LARGE SCALE GENOMIC DNA]</scope>
    <source>
        <strain evidence="1 2">DSM 21115</strain>
    </source>
</reference>
<dbReference type="AlphaFoldDB" id="A0A0R2NNE3"/>
<protein>
    <submittedName>
        <fullName evidence="1">Uncharacterized protein</fullName>
    </submittedName>
</protein>
<proteinExistence type="predicted"/>
<accession>A0A0R2NNE3</accession>
<dbReference type="EMBL" id="AYGX02000142">
    <property type="protein sequence ID" value="KRO25920.1"/>
    <property type="molecule type" value="Genomic_DNA"/>
</dbReference>